<evidence type="ECO:0000259" key="1">
    <source>
        <dbReference type="Pfam" id="PF17868"/>
    </source>
</evidence>
<feature type="domain" description="MoxR" evidence="2">
    <location>
        <begin position="5"/>
        <end position="167"/>
    </location>
</feature>
<dbReference type="Proteomes" id="UP000316562">
    <property type="component" value="Unassembled WGS sequence"/>
</dbReference>
<dbReference type="PANTHER" id="PTHR32204:SF0">
    <property type="entry name" value="ATPASE RAVA"/>
    <property type="match status" value="1"/>
</dbReference>
<dbReference type="InterPro" id="IPR045427">
    <property type="entry name" value="MoxR"/>
</dbReference>
<protein>
    <submittedName>
        <fullName evidence="3">MoxR family ATPase</fullName>
    </submittedName>
</protein>
<evidence type="ECO:0000313" key="3">
    <source>
        <dbReference type="EMBL" id="RZD16619.1"/>
    </source>
</evidence>
<organism evidence="3 4">
    <name type="scientific">Acididesulfobacter guangdongensis</name>
    <dbReference type="NCBI Taxonomy" id="2597225"/>
    <lineage>
        <taxon>Bacteria</taxon>
        <taxon>Deltaproteobacteria</taxon>
        <taxon>Candidatus Acidulodesulfobacterales</taxon>
        <taxon>Candidatus Acididesulfobacter</taxon>
    </lineage>
</organism>
<dbReference type="Pfam" id="PF20030">
    <property type="entry name" value="bpMoxR"/>
    <property type="match status" value="1"/>
</dbReference>
<dbReference type="AlphaFoldDB" id="A0A519BH85"/>
<dbReference type="InterPro" id="IPR050513">
    <property type="entry name" value="RavA_ATPases"/>
</dbReference>
<sequence>MSLEKINKIKKELDDFYVQRTETINMILLAIYSRKNAFLIGEPGLAKTDILKAFSESVEGFKFFEYQMSFSTELKDLLSMNVQGGIGIDNCHIALIDEFFKGNPSVLNSLLAILNEKIIYVPEKKVIPILTVFATSNEKPDATEGTSMLALYDRFLLRQEVMPLRDESDFKKLMRINKPFAPSPEAILTLDELEKDYEDIQKVSIPDEIIDILFSIKKEILVRQVHVSDRRFRDLVAILKVSAFFRGDNEVKKEDIYNVKSSLWTYSSDIKTVDVVVNKILQAI</sequence>
<dbReference type="SUPFAM" id="SSF52540">
    <property type="entry name" value="P-loop containing nucleoside triphosphate hydrolases"/>
    <property type="match status" value="1"/>
</dbReference>
<dbReference type="InterPro" id="IPR041538">
    <property type="entry name" value="RavA-like_AAA_lid"/>
</dbReference>
<evidence type="ECO:0000313" key="4">
    <source>
        <dbReference type="Proteomes" id="UP000316562"/>
    </source>
</evidence>
<dbReference type="Gene3D" id="3.40.50.300">
    <property type="entry name" value="P-loop containing nucleotide triphosphate hydrolases"/>
    <property type="match status" value="1"/>
</dbReference>
<dbReference type="PANTHER" id="PTHR32204">
    <property type="entry name" value="ATPASE RAVA"/>
    <property type="match status" value="1"/>
</dbReference>
<comment type="caution">
    <text evidence="3">The sequence shown here is derived from an EMBL/GenBank/DDBJ whole genome shotgun (WGS) entry which is preliminary data.</text>
</comment>
<proteinExistence type="predicted"/>
<dbReference type="EMBL" id="SGBC01000002">
    <property type="protein sequence ID" value="RZD16619.1"/>
    <property type="molecule type" value="Genomic_DNA"/>
</dbReference>
<name>A0A519BH85_ACIG2</name>
<dbReference type="Pfam" id="PF17868">
    <property type="entry name" value="AAA_lid_8"/>
    <property type="match status" value="1"/>
</dbReference>
<evidence type="ECO:0000259" key="2">
    <source>
        <dbReference type="Pfam" id="PF20030"/>
    </source>
</evidence>
<accession>A0A519BH85</accession>
<feature type="domain" description="ATPase RavA-like AAA lid" evidence="1">
    <location>
        <begin position="208"/>
        <end position="275"/>
    </location>
</feature>
<gene>
    <name evidence="3" type="ORF">EVJ46_06320</name>
</gene>
<dbReference type="InterPro" id="IPR027417">
    <property type="entry name" value="P-loop_NTPase"/>
</dbReference>
<reference evidence="3 4" key="1">
    <citation type="journal article" date="2019" name="ISME J.">
        <title>Insights into ecological role of a new deltaproteobacterial order Candidatus Acidulodesulfobacterales by metagenomics and metatranscriptomics.</title>
        <authorList>
            <person name="Tan S."/>
            <person name="Liu J."/>
            <person name="Fang Y."/>
            <person name="Hedlund B.P."/>
            <person name="Lian Z.H."/>
            <person name="Huang L.Y."/>
            <person name="Li J.T."/>
            <person name="Huang L.N."/>
            <person name="Li W.J."/>
            <person name="Jiang H.C."/>
            <person name="Dong H.L."/>
            <person name="Shu W.S."/>
        </authorList>
    </citation>
    <scope>NUCLEOTIDE SEQUENCE [LARGE SCALE GENOMIC DNA]</scope>
    <source>
        <strain evidence="3">AP2</strain>
    </source>
</reference>